<dbReference type="Gene3D" id="3.10.105.10">
    <property type="entry name" value="Dipeptide-binding Protein, Domain 3"/>
    <property type="match status" value="1"/>
</dbReference>
<feature type="signal peptide" evidence="4">
    <location>
        <begin position="1"/>
        <end position="26"/>
    </location>
</feature>
<evidence type="ECO:0000256" key="4">
    <source>
        <dbReference type="SAM" id="SignalP"/>
    </source>
</evidence>
<evidence type="ECO:0000313" key="6">
    <source>
        <dbReference type="EMBL" id="GIM91593.1"/>
    </source>
</evidence>
<dbReference type="Gene3D" id="3.90.76.10">
    <property type="entry name" value="Dipeptide-binding Protein, Domain 1"/>
    <property type="match status" value="1"/>
</dbReference>
<dbReference type="PANTHER" id="PTHR30290:SF9">
    <property type="entry name" value="OLIGOPEPTIDE-BINDING PROTEIN APPA"/>
    <property type="match status" value="1"/>
</dbReference>
<reference evidence="6 7" key="1">
    <citation type="submission" date="2021-03" db="EMBL/GenBank/DDBJ databases">
        <title>Whole genome shotgun sequence of Actinoplanes toevensis NBRC 105298.</title>
        <authorList>
            <person name="Komaki H."/>
            <person name="Tamura T."/>
        </authorList>
    </citation>
    <scope>NUCLEOTIDE SEQUENCE [LARGE SCALE GENOMIC DNA]</scope>
    <source>
        <strain evidence="6 7">NBRC 105298</strain>
    </source>
</reference>
<keyword evidence="3 4" id="KW-0732">Signal</keyword>
<dbReference type="Pfam" id="PF00496">
    <property type="entry name" value="SBP_bac_5"/>
    <property type="match status" value="1"/>
</dbReference>
<evidence type="ECO:0000313" key="7">
    <source>
        <dbReference type="Proteomes" id="UP000677082"/>
    </source>
</evidence>
<dbReference type="SUPFAM" id="SSF53850">
    <property type="entry name" value="Periplasmic binding protein-like II"/>
    <property type="match status" value="1"/>
</dbReference>
<dbReference type="PIRSF" id="PIRSF002741">
    <property type="entry name" value="MppA"/>
    <property type="match status" value="1"/>
</dbReference>
<feature type="chain" id="PRO_5039718608" evidence="4">
    <location>
        <begin position="27"/>
        <end position="518"/>
    </location>
</feature>
<dbReference type="Gene3D" id="3.40.190.10">
    <property type="entry name" value="Periplasmic binding protein-like II"/>
    <property type="match status" value="1"/>
</dbReference>
<comment type="similarity">
    <text evidence="1">Belongs to the bacterial solute-binding protein 5 family.</text>
</comment>
<dbReference type="PANTHER" id="PTHR30290">
    <property type="entry name" value="PERIPLASMIC BINDING COMPONENT OF ABC TRANSPORTER"/>
    <property type="match status" value="1"/>
</dbReference>
<protein>
    <submittedName>
        <fullName evidence="6">Twin-arginine translocation pathway signal protein</fullName>
    </submittedName>
</protein>
<feature type="domain" description="Solute-binding protein family 5" evidence="5">
    <location>
        <begin position="78"/>
        <end position="433"/>
    </location>
</feature>
<dbReference type="GO" id="GO:1904680">
    <property type="term" value="F:peptide transmembrane transporter activity"/>
    <property type="evidence" value="ECO:0007669"/>
    <property type="project" value="TreeGrafter"/>
</dbReference>
<evidence type="ECO:0000256" key="3">
    <source>
        <dbReference type="ARBA" id="ARBA00022729"/>
    </source>
</evidence>
<dbReference type="InterPro" id="IPR039424">
    <property type="entry name" value="SBP_5"/>
</dbReference>
<comment type="caution">
    <text evidence="6">The sequence shown here is derived from an EMBL/GenBank/DDBJ whole genome shotgun (WGS) entry which is preliminary data.</text>
</comment>
<dbReference type="RefSeq" id="WP_213007497.1">
    <property type="nucleotide sequence ID" value="NZ_BOQN01000049.1"/>
</dbReference>
<dbReference type="GO" id="GO:0015833">
    <property type="term" value="P:peptide transport"/>
    <property type="evidence" value="ECO:0007669"/>
    <property type="project" value="TreeGrafter"/>
</dbReference>
<keyword evidence="2" id="KW-0813">Transport</keyword>
<keyword evidence="7" id="KW-1185">Reference proteome</keyword>
<dbReference type="Proteomes" id="UP000677082">
    <property type="component" value="Unassembled WGS sequence"/>
</dbReference>
<dbReference type="InterPro" id="IPR030678">
    <property type="entry name" value="Peptide/Ni-bd"/>
</dbReference>
<dbReference type="GO" id="GO:0043190">
    <property type="term" value="C:ATP-binding cassette (ABC) transporter complex"/>
    <property type="evidence" value="ECO:0007669"/>
    <property type="project" value="InterPro"/>
</dbReference>
<evidence type="ECO:0000256" key="1">
    <source>
        <dbReference type="ARBA" id="ARBA00005695"/>
    </source>
</evidence>
<dbReference type="CDD" id="cd08512">
    <property type="entry name" value="PBP2_NikA_DppA_OppA_like_7"/>
    <property type="match status" value="1"/>
</dbReference>
<dbReference type="InterPro" id="IPR000914">
    <property type="entry name" value="SBP_5_dom"/>
</dbReference>
<evidence type="ECO:0000256" key="2">
    <source>
        <dbReference type="ARBA" id="ARBA00022448"/>
    </source>
</evidence>
<dbReference type="EMBL" id="BOQN01000049">
    <property type="protein sequence ID" value="GIM91593.1"/>
    <property type="molecule type" value="Genomic_DNA"/>
</dbReference>
<gene>
    <name evidence="6" type="ORF">Ato02nite_033860</name>
</gene>
<name>A0A919W5P7_9ACTN</name>
<dbReference type="PROSITE" id="PS51257">
    <property type="entry name" value="PROKAR_LIPOPROTEIN"/>
    <property type="match status" value="1"/>
</dbReference>
<accession>A0A919W5P7</accession>
<dbReference type="AlphaFoldDB" id="A0A919W5P7"/>
<proteinExistence type="inferred from homology"/>
<evidence type="ECO:0000259" key="5">
    <source>
        <dbReference type="Pfam" id="PF00496"/>
    </source>
</evidence>
<sequence length="518" mass="55453">MKIRTTAAATTAAALALATAACSSSANDAAATGRADTLIIGTGANPQTLDPLLSSDVQTDLTSVAAYDPLYTYDSSDKLIPKLATEWTVAPDATSLTFTLRSGATFHDGTPVTAADVVFTLDRVRKLNLGIATVIADYQGSTATDDTHVTVTLKRANAGFLGALSRIYIVNAALVEKNAGTDDGQTWLATHDAGSGAYALADYRPNQQAKFTRFDKYWGGDGGRPATMVYRYITESATLRDELRQGNIDVAYGLVPTDRASFEKAAGYTLTDVKGPLQLYTFFNTSQGPTADVRVRKAIRLAYDYDGHVKNILAGQGSVADGVLPNSLTCRPVLARSAQNVAEAKKLLATAGASNLKLTMYYQSVIPEHNKAATLLQSNLRDIGVTLTLKSVTYPEFVKAVSDPKTAPALGLVWDFPLYPDAASMLYRVYDSKFIGTGSNYGQYSNATVDDLLDKATKATSPEQSCEYAKQVQTIVDNDAVAMDMVNSKYIYVSKSTVTGFAYAPTHTLLDTTALHFQ</sequence>
<dbReference type="GO" id="GO:0042597">
    <property type="term" value="C:periplasmic space"/>
    <property type="evidence" value="ECO:0007669"/>
    <property type="project" value="UniProtKB-ARBA"/>
</dbReference>
<organism evidence="6 7">
    <name type="scientific">Paractinoplanes toevensis</name>
    <dbReference type="NCBI Taxonomy" id="571911"/>
    <lineage>
        <taxon>Bacteria</taxon>
        <taxon>Bacillati</taxon>
        <taxon>Actinomycetota</taxon>
        <taxon>Actinomycetes</taxon>
        <taxon>Micromonosporales</taxon>
        <taxon>Micromonosporaceae</taxon>
        <taxon>Paractinoplanes</taxon>
    </lineage>
</organism>